<dbReference type="STRING" id="419481.SAMN05216233_102382"/>
<dbReference type="GO" id="GO:0016625">
    <property type="term" value="F:oxidoreductase activity, acting on the aldehyde or oxo group of donors, iron-sulfur protein as acceptor"/>
    <property type="evidence" value="ECO:0007669"/>
    <property type="project" value="InterPro"/>
</dbReference>
<dbReference type="InterPro" id="IPR001203">
    <property type="entry name" value="OxRdtase_Ald_Fedxn_C"/>
</dbReference>
<dbReference type="Gene3D" id="1.10.569.10">
    <property type="entry name" value="Aldehyde Ferredoxin Oxidoreductase Protein, subunit A, domain 2"/>
    <property type="match status" value="1"/>
</dbReference>
<dbReference type="EMBL" id="FMUX01000002">
    <property type="protein sequence ID" value="SCX97452.1"/>
    <property type="molecule type" value="Genomic_DNA"/>
</dbReference>
<evidence type="ECO:0000259" key="9">
    <source>
        <dbReference type="SMART" id="SM00790"/>
    </source>
</evidence>
<dbReference type="Gene3D" id="3.60.9.10">
    <property type="entry name" value="Aldehyde ferredoxin oxidoreductase, N-terminal domain"/>
    <property type="match status" value="1"/>
</dbReference>
<keyword evidence="11" id="KW-1185">Reference proteome</keyword>
<dbReference type="InterPro" id="IPR036503">
    <property type="entry name" value="Ald_Fedxn_OxRdtase_N_sf"/>
</dbReference>
<keyword evidence="6" id="KW-0408">Iron</keyword>
<sequence>MNKILRIDTKRKEFSYSDPDDRHAILGGRALTSRIVMDEVPPTCHPLSADNKLVIAPGLLSGTTAANSGRLSVGSKSPLTGGIKESNAGGLVSQKLARMGIQAIIIEDKPEEEDYSLIHITKDGVAFLPADDLVGMTNSEVINTLWKRFGEKVGVACIGPAGEQRLTGASIQLADPKGNPGRAAGRGGLGAVMGSKKIKAMVIDDAGCERVKPANKEAFSEVAKKWAKLLTSHPVSGEGLPAFGTAILVNVVNEAGAMPTKNFRTGRFDRAEKISGEMMAELIEKRGGIIKEGCHPGCVIKCSQAYHDKNGDYLTSGFEYETVWAFGAHCLIDDLDAIAEMDRLCDDIGLDTIDAGVAIGMAMEGGLIEWGDKAGAIDLLNKVRTGDPVGKIIGNGAAFTGQALGVDRIPVVKKQALPAYDPRAVKGVGVTYATTPMGADHTAGYGVCQNILKVGGDVDALKKEGNIDVSKNLQVATAVLDAAGLCIFVAFPVLDSEEGFGMIVDMINARYGINLTADDVLAIGINTLETEKAFNRAAGFTKHDDRLPAMFKENLEPHNVTWDFSDDELDSTLSFG</sequence>
<comment type="cofactor">
    <cofactor evidence="1">
        <name>[4Fe-4S] cluster</name>
        <dbReference type="ChEBI" id="CHEBI:49883"/>
    </cofactor>
</comment>
<organism evidence="10 11">
    <name type="scientific">Desulfoluna spongiiphila</name>
    <dbReference type="NCBI Taxonomy" id="419481"/>
    <lineage>
        <taxon>Bacteria</taxon>
        <taxon>Pseudomonadati</taxon>
        <taxon>Thermodesulfobacteriota</taxon>
        <taxon>Desulfobacteria</taxon>
        <taxon>Desulfobacterales</taxon>
        <taxon>Desulfolunaceae</taxon>
        <taxon>Desulfoluna</taxon>
    </lineage>
</organism>
<evidence type="ECO:0000313" key="10">
    <source>
        <dbReference type="EMBL" id="SCX97452.1"/>
    </source>
</evidence>
<name>A0A1G5C4X2_9BACT</name>
<dbReference type="Proteomes" id="UP000198870">
    <property type="component" value="Unassembled WGS sequence"/>
</dbReference>
<keyword evidence="4" id="KW-0479">Metal-binding</keyword>
<keyword evidence="7" id="KW-0411">Iron-sulfur</keyword>
<evidence type="ECO:0000256" key="1">
    <source>
        <dbReference type="ARBA" id="ARBA00001966"/>
    </source>
</evidence>
<keyword evidence="5" id="KW-0560">Oxidoreductase</keyword>
<evidence type="ECO:0000256" key="4">
    <source>
        <dbReference type="ARBA" id="ARBA00022723"/>
    </source>
</evidence>
<comment type="similarity">
    <text evidence="2">Belongs to the AOR/FOR family.</text>
</comment>
<dbReference type="InterPro" id="IPR013984">
    <property type="entry name" value="Ald_Fedxn_OxRdtase_dom2"/>
</dbReference>
<dbReference type="PANTHER" id="PTHR30038">
    <property type="entry name" value="ALDEHYDE FERREDOXIN OXIDOREDUCTASE"/>
    <property type="match status" value="1"/>
</dbReference>
<dbReference type="InterPro" id="IPR013985">
    <property type="entry name" value="Ald_Fedxn_OxRdtase_dom3"/>
</dbReference>
<dbReference type="Pfam" id="PF02730">
    <property type="entry name" value="AFOR_N"/>
    <property type="match status" value="1"/>
</dbReference>
<accession>A0A1G5C4X2</accession>
<dbReference type="Gene3D" id="1.10.599.10">
    <property type="entry name" value="Aldehyde Ferredoxin Oxidoreductase Protein, subunit A, domain 3"/>
    <property type="match status" value="1"/>
</dbReference>
<dbReference type="SUPFAM" id="SSF56228">
    <property type="entry name" value="Aldehyde ferredoxin oxidoreductase, N-terminal domain"/>
    <property type="match status" value="1"/>
</dbReference>
<evidence type="ECO:0000256" key="3">
    <source>
        <dbReference type="ARBA" id="ARBA00022485"/>
    </source>
</evidence>
<evidence type="ECO:0000256" key="7">
    <source>
        <dbReference type="ARBA" id="ARBA00023014"/>
    </source>
</evidence>
<dbReference type="GO" id="GO:0051539">
    <property type="term" value="F:4 iron, 4 sulfur cluster binding"/>
    <property type="evidence" value="ECO:0007669"/>
    <property type="project" value="UniProtKB-KW"/>
</dbReference>
<evidence type="ECO:0000313" key="11">
    <source>
        <dbReference type="Proteomes" id="UP000198870"/>
    </source>
</evidence>
<dbReference type="SUPFAM" id="SSF48310">
    <property type="entry name" value="Aldehyde ferredoxin oxidoreductase, C-terminal domains"/>
    <property type="match status" value="1"/>
</dbReference>
<keyword evidence="3" id="KW-0004">4Fe-4S</keyword>
<dbReference type="RefSeq" id="WP_092208895.1">
    <property type="nucleotide sequence ID" value="NZ_FMUX01000002.1"/>
</dbReference>
<dbReference type="InterPro" id="IPR036021">
    <property type="entry name" value="Tungsten_al_ferr_oxy-like_C"/>
</dbReference>
<dbReference type="PANTHER" id="PTHR30038:SF0">
    <property type="entry name" value="TUNGSTEN-CONTAINING ALDEHYDE FERREDOXIN OXIDOREDUCTASE"/>
    <property type="match status" value="1"/>
</dbReference>
<gene>
    <name evidence="10" type="ORF">SAMN05216233_102382</name>
</gene>
<comment type="cofactor">
    <cofactor evidence="8">
        <name>tungstopterin</name>
        <dbReference type="ChEBI" id="CHEBI:30402"/>
    </cofactor>
</comment>
<dbReference type="SMART" id="SM00790">
    <property type="entry name" value="AFOR_N"/>
    <property type="match status" value="1"/>
</dbReference>
<evidence type="ECO:0000256" key="2">
    <source>
        <dbReference type="ARBA" id="ARBA00011032"/>
    </source>
</evidence>
<dbReference type="GO" id="GO:0046872">
    <property type="term" value="F:metal ion binding"/>
    <property type="evidence" value="ECO:0007669"/>
    <property type="project" value="UniProtKB-KW"/>
</dbReference>
<reference evidence="10 11" key="1">
    <citation type="submission" date="2016-10" db="EMBL/GenBank/DDBJ databases">
        <authorList>
            <person name="de Groot N.N."/>
        </authorList>
    </citation>
    <scope>NUCLEOTIDE SEQUENCE [LARGE SCALE GENOMIC DNA]</scope>
    <source>
        <strain evidence="10 11">AA1</strain>
    </source>
</reference>
<dbReference type="AlphaFoldDB" id="A0A1G5C4X2"/>
<evidence type="ECO:0000256" key="6">
    <source>
        <dbReference type="ARBA" id="ARBA00023004"/>
    </source>
</evidence>
<evidence type="ECO:0000256" key="8">
    <source>
        <dbReference type="ARBA" id="ARBA00049934"/>
    </source>
</evidence>
<feature type="domain" description="Aldehyde ferredoxin oxidoreductase N-terminal" evidence="9">
    <location>
        <begin position="1"/>
        <end position="207"/>
    </location>
</feature>
<proteinExistence type="inferred from homology"/>
<dbReference type="GO" id="GO:0009055">
    <property type="term" value="F:electron transfer activity"/>
    <property type="evidence" value="ECO:0007669"/>
    <property type="project" value="InterPro"/>
</dbReference>
<dbReference type="InterPro" id="IPR013983">
    <property type="entry name" value="Ald_Fedxn_OxRdtase_N"/>
</dbReference>
<dbReference type="Pfam" id="PF01314">
    <property type="entry name" value="AFOR_C"/>
    <property type="match status" value="1"/>
</dbReference>
<protein>
    <submittedName>
        <fullName evidence="10">Aldehyde:ferredoxin oxidoreductase</fullName>
    </submittedName>
</protein>
<dbReference type="InterPro" id="IPR051919">
    <property type="entry name" value="W-dependent_AOR"/>
</dbReference>
<evidence type="ECO:0000256" key="5">
    <source>
        <dbReference type="ARBA" id="ARBA00023002"/>
    </source>
</evidence>
<dbReference type="OrthoDB" id="9763894at2"/>